<dbReference type="AlphaFoldDB" id="A0A1W0X4Y0"/>
<feature type="compositionally biased region" description="Low complexity" evidence="1">
    <location>
        <begin position="247"/>
        <end position="259"/>
    </location>
</feature>
<feature type="compositionally biased region" description="Low complexity" evidence="1">
    <location>
        <begin position="134"/>
        <end position="154"/>
    </location>
</feature>
<accession>A0A1W0X4Y0</accession>
<gene>
    <name evidence="3" type="ORF">BV898_03452</name>
</gene>
<feature type="compositionally biased region" description="Gly residues" evidence="1">
    <location>
        <begin position="170"/>
        <end position="246"/>
    </location>
</feature>
<keyword evidence="2" id="KW-0732">Signal</keyword>
<comment type="caution">
    <text evidence="3">The sequence shown here is derived from an EMBL/GenBank/DDBJ whole genome shotgun (WGS) entry which is preliminary data.</text>
</comment>
<sequence>MDFSLAVLSLSCLLGIVSAQFGLPPFNNRPDNAQFMPRYSAGSGNNNYNNYNGANNGPDNGDSLAQLGLGGLSGFYSALTNELQYAGNSLGAPTTPGPSSGSTVKVADTTVEPYVEASTVKYTTKAAAESNNNYGNNNNNYGNGNPQFGGAPNFGNGGGYGGPSPFTGQAGPGFGGPSPFGPQGGPGGYGDQSPYGGQGGYGGGPFGGPNNGPYGGGPNNGPYGGGPNNGPYGGGPNNGPYGGGPNNGPADNGPAPTGPVNLGDTSVLKKMGLEQLGTFFGSMVSELNNAGAQVGGPVVPDAHTTPKSIVPAQAVTVAATTASS</sequence>
<feature type="chain" id="PRO_5013252458" evidence="2">
    <location>
        <begin position="20"/>
        <end position="324"/>
    </location>
</feature>
<keyword evidence="4" id="KW-1185">Reference proteome</keyword>
<proteinExistence type="predicted"/>
<feature type="signal peptide" evidence="2">
    <location>
        <begin position="1"/>
        <end position="19"/>
    </location>
</feature>
<organism evidence="3 4">
    <name type="scientific">Hypsibius exemplaris</name>
    <name type="common">Freshwater tardigrade</name>
    <dbReference type="NCBI Taxonomy" id="2072580"/>
    <lineage>
        <taxon>Eukaryota</taxon>
        <taxon>Metazoa</taxon>
        <taxon>Ecdysozoa</taxon>
        <taxon>Tardigrada</taxon>
        <taxon>Eutardigrada</taxon>
        <taxon>Parachela</taxon>
        <taxon>Hypsibioidea</taxon>
        <taxon>Hypsibiidae</taxon>
        <taxon>Hypsibius</taxon>
    </lineage>
</organism>
<dbReference type="EMBL" id="MTYJ01000016">
    <property type="protein sequence ID" value="OQV22627.1"/>
    <property type="molecule type" value="Genomic_DNA"/>
</dbReference>
<name>A0A1W0X4Y0_HYPEX</name>
<reference evidence="4" key="1">
    <citation type="submission" date="2017-01" db="EMBL/GenBank/DDBJ databases">
        <title>Comparative genomics of anhydrobiosis in the tardigrade Hypsibius dujardini.</title>
        <authorList>
            <person name="Yoshida Y."/>
            <person name="Koutsovoulos G."/>
            <person name="Laetsch D."/>
            <person name="Stevens L."/>
            <person name="Kumar S."/>
            <person name="Horikawa D."/>
            <person name="Ishino K."/>
            <person name="Komine S."/>
            <person name="Tomita M."/>
            <person name="Blaxter M."/>
            <person name="Arakawa K."/>
        </authorList>
    </citation>
    <scope>NUCLEOTIDE SEQUENCE [LARGE SCALE GENOMIC DNA]</scope>
    <source>
        <strain evidence="4">Z151</strain>
    </source>
</reference>
<dbReference type="Proteomes" id="UP000192578">
    <property type="component" value="Unassembled WGS sequence"/>
</dbReference>
<feature type="region of interest" description="Disordered" evidence="1">
    <location>
        <begin position="134"/>
        <end position="263"/>
    </location>
</feature>
<protein>
    <submittedName>
        <fullName evidence="3">Uncharacterized protein</fullName>
    </submittedName>
</protein>
<evidence type="ECO:0000313" key="4">
    <source>
        <dbReference type="Proteomes" id="UP000192578"/>
    </source>
</evidence>
<evidence type="ECO:0000313" key="3">
    <source>
        <dbReference type="EMBL" id="OQV22627.1"/>
    </source>
</evidence>
<evidence type="ECO:0000256" key="2">
    <source>
        <dbReference type="SAM" id="SignalP"/>
    </source>
</evidence>
<evidence type="ECO:0000256" key="1">
    <source>
        <dbReference type="SAM" id="MobiDB-lite"/>
    </source>
</evidence>